<keyword evidence="1 8" id="KW-0732">Signal</keyword>
<dbReference type="Pfam" id="PF04348">
    <property type="entry name" value="LppC"/>
    <property type="match status" value="1"/>
</dbReference>
<reference evidence="13" key="2">
    <citation type="submission" date="2017-05" db="EMBL/GenBank/DDBJ databases">
        <title>Whole genome sequence of fish pathogenic bacteria, Photobacterium damselae subsp. piscicida, strain 91-197, isolated from hybrid striped bass (Morone sp.) in USA.</title>
        <authorList>
            <person name="Teru Y."/>
            <person name="Hikima J."/>
            <person name="Kono T."/>
            <person name="Sakai M."/>
            <person name="Takano T."/>
            <person name="Hawke J.P."/>
            <person name="Takeyama H."/>
            <person name="Aoki T."/>
        </authorList>
    </citation>
    <scope>NUCLEOTIDE SEQUENCE [LARGE SCALE GENOMIC DNA]</scope>
    <source>
        <strain evidence="13">91-197</strain>
    </source>
</reference>
<keyword evidence="5 8" id="KW-0564">Palmitate</keyword>
<evidence type="ECO:0000256" key="7">
    <source>
        <dbReference type="ARBA" id="ARBA00023288"/>
    </source>
</evidence>
<evidence type="ECO:0000313" key="11">
    <source>
        <dbReference type="EMBL" id="BAX54235.1"/>
    </source>
</evidence>
<reference evidence="11" key="1">
    <citation type="journal article" date="2017" name="Genome Announc.">
        <title>Whole-Genome Sequence of Photobacterium damselae subsp. piscicida Strain 91-197, Isolated from Hybrid Striped Bass (Morone sp.) in the United States.</title>
        <authorList>
            <person name="Teru Y."/>
            <person name="Hikima J."/>
            <person name="Kono T."/>
            <person name="Sakai M."/>
            <person name="Takano T."/>
            <person name="Hawke J.P."/>
            <person name="Takeyama H."/>
            <person name="Aoki T."/>
        </authorList>
    </citation>
    <scope>NUCLEOTIDE SEQUENCE</scope>
    <source>
        <strain evidence="11">91-197</strain>
    </source>
</reference>
<proteinExistence type="inferred from homology"/>
<evidence type="ECO:0000313" key="14">
    <source>
        <dbReference type="Proteomes" id="UP000516656"/>
    </source>
</evidence>
<dbReference type="PANTHER" id="PTHR38038:SF1">
    <property type="entry name" value="PENICILLIN-BINDING PROTEIN ACTIVATOR LPOA"/>
    <property type="match status" value="1"/>
</dbReference>
<comment type="similarity">
    <text evidence="8">Belongs to the LpoA family.</text>
</comment>
<dbReference type="Proteomes" id="UP000516656">
    <property type="component" value="Chromosome 1"/>
</dbReference>
<feature type="signal peptide" evidence="10">
    <location>
        <begin position="1"/>
        <end position="24"/>
    </location>
</feature>
<dbReference type="GO" id="GO:0030234">
    <property type="term" value="F:enzyme regulator activity"/>
    <property type="evidence" value="ECO:0007669"/>
    <property type="project" value="UniProtKB-UniRule"/>
</dbReference>
<evidence type="ECO:0000313" key="13">
    <source>
        <dbReference type="Proteomes" id="UP000218676"/>
    </source>
</evidence>
<dbReference type="InterPro" id="IPR011990">
    <property type="entry name" value="TPR-like_helical_dom_sf"/>
</dbReference>
<evidence type="ECO:0000256" key="8">
    <source>
        <dbReference type="HAMAP-Rule" id="MF_01890"/>
    </source>
</evidence>
<keyword evidence="4 8" id="KW-0472">Membrane</keyword>
<feature type="chain" id="PRO_5041531052" description="Penicillin-binding protein activator LpoA" evidence="10">
    <location>
        <begin position="25"/>
        <end position="640"/>
    </location>
</feature>
<reference evidence="12 14" key="3">
    <citation type="submission" date="2020-09" db="EMBL/GenBank/DDBJ databases">
        <title>Complete, closed and curated genome sequences of Photobacterium damselae subsp. piscicida isolates from Australia indicate localised evolution and additional plasmid-borne pathogenicity mechanisms.</title>
        <authorList>
            <person name="Baseggio L."/>
            <person name="Silayeva O."/>
            <person name="Buller N."/>
            <person name="Landos M."/>
            <person name="Engelstaedter J."/>
            <person name="Barnes A.C."/>
        </authorList>
    </citation>
    <scope>NUCLEOTIDE SEQUENCE [LARGE SCALE GENOMIC DNA]</scope>
    <source>
        <strain evidence="12 14">AS-16-0540-1</strain>
    </source>
</reference>
<dbReference type="AlphaFoldDB" id="A0A1V1V633"/>
<comment type="function">
    <text evidence="8">Regulator of peptidoglycan synthesis that is essential for the function of penicillin-binding protein 1A (PBP1a).</text>
</comment>
<keyword evidence="7 8" id="KW-0449">Lipoprotein</keyword>
<evidence type="ECO:0000256" key="9">
    <source>
        <dbReference type="SAM" id="MobiDB-lite"/>
    </source>
</evidence>
<evidence type="ECO:0000256" key="10">
    <source>
        <dbReference type="SAM" id="SignalP"/>
    </source>
</evidence>
<dbReference type="GO" id="GO:0031241">
    <property type="term" value="C:periplasmic side of cell outer membrane"/>
    <property type="evidence" value="ECO:0007669"/>
    <property type="project" value="UniProtKB-UniRule"/>
</dbReference>
<dbReference type="PROSITE" id="PS51257">
    <property type="entry name" value="PROKAR_LIPOPROTEIN"/>
    <property type="match status" value="1"/>
</dbReference>
<keyword evidence="6 8" id="KW-0998">Cell outer membrane</keyword>
<name>A0A1V1V633_PHODP</name>
<dbReference type="EMBL" id="CP061854">
    <property type="protein sequence ID" value="QOD56858.1"/>
    <property type="molecule type" value="Genomic_DNA"/>
</dbReference>
<evidence type="ECO:0000256" key="4">
    <source>
        <dbReference type="ARBA" id="ARBA00023136"/>
    </source>
</evidence>
<dbReference type="Gene3D" id="3.40.50.2300">
    <property type="match status" value="2"/>
</dbReference>
<evidence type="ECO:0000256" key="6">
    <source>
        <dbReference type="ARBA" id="ARBA00023237"/>
    </source>
</evidence>
<keyword evidence="3 8" id="KW-0573">Peptidoglycan synthesis</keyword>
<dbReference type="CDD" id="cd06339">
    <property type="entry name" value="PBP1_YraM_LppC_lipoprotein-like"/>
    <property type="match status" value="1"/>
</dbReference>
<evidence type="ECO:0000256" key="5">
    <source>
        <dbReference type="ARBA" id="ARBA00023139"/>
    </source>
</evidence>
<dbReference type="Gene3D" id="1.25.40.650">
    <property type="match status" value="1"/>
</dbReference>
<dbReference type="Gene3D" id="1.25.40.10">
    <property type="entry name" value="Tetratricopeptide repeat domain"/>
    <property type="match status" value="1"/>
</dbReference>
<accession>A0A1V1V633</accession>
<dbReference type="GO" id="GO:0009252">
    <property type="term" value="P:peptidoglycan biosynthetic process"/>
    <property type="evidence" value="ECO:0007669"/>
    <property type="project" value="UniProtKB-UniRule"/>
</dbReference>
<sequence length="640" mass="70576">MNSMIKFTHKRKSVTRLMAPVAFAVLMTGCSSNPYFHQTPNTDITAAATLSSADYLSKAQASEGADRINWDLLALKALIKEGRYPQAEQLTDQLSRQTMSPMQIAEWQLARADLRNVQGNAQLALSGLQFQPSWSLATSQYRRYYQLRAKLLEQLDQGFAAARERTKLDLYLSPEQKQANWQALWQDLSPYSNEQLSQARIGKDETVLQGWAQLAMLKNSYGYNPEQLKEKVNQWLSMNPYHPANAYLPEQLDNIMNMKAPQLNKVALLLPLSGRFSAQGQAVRDGFMNAILDDPNRNPNAVLNVYDTDAESIASIVGKLQQNGTEFVVGPLRKDKIVEFQKANSANVPMLALNEPSVITSSQPTACYYSLSPEQEAEQAAEHIYQEGKHYPIVLFPDSSYGQRVSAAFVNQWKALTGYAPFTGSFGSKAQIQQQISQIFGPTARRSRANQIAQISASTGIEGSRAVDAIYIIGSKSELTLIKPFIELNIDPSIAPPAMYASSRSNSDSKSFELNGVEYSDIPLLVSPDPSFMAHFNQLWPNQGKTSVRLHAFGMDAYKVATELPQLRAIPGFTASGATGKLSVDSQCVVQRQLDWGTFGSTPITEEAVTDQTDTTATDDASDTPDSTTSVSEQDSSNTL</sequence>
<dbReference type="Proteomes" id="UP000218676">
    <property type="component" value="Chromosome 1"/>
</dbReference>
<gene>
    <name evidence="8" type="primary">lpoA</name>
    <name evidence="12" type="ORF">IC627_01910</name>
    <name evidence="11" type="ORF">PDPUS_1_02861</name>
</gene>
<dbReference type="PANTHER" id="PTHR38038">
    <property type="entry name" value="PENICILLIN-BINDING PROTEIN ACTIVATOR LPOA"/>
    <property type="match status" value="1"/>
</dbReference>
<organism evidence="11 13">
    <name type="scientific">Photobacterium damsela subsp. piscicida</name>
    <name type="common">Pasteurella piscicida</name>
    <dbReference type="NCBI Taxonomy" id="38294"/>
    <lineage>
        <taxon>Bacteria</taxon>
        <taxon>Pseudomonadati</taxon>
        <taxon>Pseudomonadota</taxon>
        <taxon>Gammaproteobacteria</taxon>
        <taxon>Vibrionales</taxon>
        <taxon>Vibrionaceae</taxon>
        <taxon>Photobacterium</taxon>
    </lineage>
</organism>
<comment type="subunit">
    <text evidence="8">Interacts with PBP1a.</text>
</comment>
<dbReference type="InterPro" id="IPR007443">
    <property type="entry name" value="LpoA"/>
</dbReference>
<evidence type="ECO:0000313" key="12">
    <source>
        <dbReference type="EMBL" id="QOD56858.1"/>
    </source>
</evidence>
<keyword evidence="2 8" id="KW-0133">Cell shape</keyword>
<dbReference type="HAMAP" id="MF_01890">
    <property type="entry name" value="LpoA"/>
    <property type="match status" value="1"/>
</dbReference>
<dbReference type="EMBL" id="AP018045">
    <property type="protein sequence ID" value="BAX54235.1"/>
    <property type="molecule type" value="Genomic_DNA"/>
</dbReference>
<feature type="region of interest" description="Disordered" evidence="9">
    <location>
        <begin position="601"/>
        <end position="640"/>
    </location>
</feature>
<evidence type="ECO:0000256" key="1">
    <source>
        <dbReference type="ARBA" id="ARBA00022729"/>
    </source>
</evidence>
<evidence type="ECO:0000256" key="3">
    <source>
        <dbReference type="ARBA" id="ARBA00022984"/>
    </source>
</evidence>
<evidence type="ECO:0000256" key="2">
    <source>
        <dbReference type="ARBA" id="ARBA00022960"/>
    </source>
</evidence>
<protein>
    <recommendedName>
        <fullName evidence="8">Penicillin-binding protein activator LpoA</fullName>
        <shortName evidence="8">PBP activator LpoA</shortName>
    </recommendedName>
</protein>
<dbReference type="InterPro" id="IPR028082">
    <property type="entry name" value="Peripla_BP_I"/>
</dbReference>
<feature type="compositionally biased region" description="Low complexity" evidence="9">
    <location>
        <begin position="605"/>
        <end position="633"/>
    </location>
</feature>
<dbReference type="GO" id="GO:0008360">
    <property type="term" value="P:regulation of cell shape"/>
    <property type="evidence" value="ECO:0007669"/>
    <property type="project" value="UniProtKB-KW"/>
</dbReference>
<comment type="subcellular location">
    <subcellularLocation>
        <location evidence="8">Cell outer membrane</location>
        <topology evidence="8">Lipid-anchor</topology>
        <orientation evidence="8">Periplasmic side</orientation>
    </subcellularLocation>
</comment>
<dbReference type="SUPFAM" id="SSF53822">
    <property type="entry name" value="Periplasmic binding protein-like I"/>
    <property type="match status" value="1"/>
</dbReference>